<name>A0A8J6K6N4_ELECQ</name>
<organism evidence="2 3">
    <name type="scientific">Eleutherodactylus coqui</name>
    <name type="common">Puerto Rican coqui</name>
    <dbReference type="NCBI Taxonomy" id="57060"/>
    <lineage>
        <taxon>Eukaryota</taxon>
        <taxon>Metazoa</taxon>
        <taxon>Chordata</taxon>
        <taxon>Craniata</taxon>
        <taxon>Vertebrata</taxon>
        <taxon>Euteleostomi</taxon>
        <taxon>Amphibia</taxon>
        <taxon>Batrachia</taxon>
        <taxon>Anura</taxon>
        <taxon>Neobatrachia</taxon>
        <taxon>Hyloidea</taxon>
        <taxon>Eleutherodactylidae</taxon>
        <taxon>Eleutherodactylinae</taxon>
        <taxon>Eleutherodactylus</taxon>
        <taxon>Eleutherodactylus</taxon>
    </lineage>
</organism>
<feature type="region of interest" description="Disordered" evidence="1">
    <location>
        <begin position="1"/>
        <end position="46"/>
    </location>
</feature>
<dbReference type="EMBL" id="WNTK01000006">
    <property type="protein sequence ID" value="KAG9481146.1"/>
    <property type="molecule type" value="Genomic_DNA"/>
</dbReference>
<dbReference type="AlphaFoldDB" id="A0A8J6K6N4"/>
<dbReference type="Proteomes" id="UP000770717">
    <property type="component" value="Unassembled WGS sequence"/>
</dbReference>
<comment type="caution">
    <text evidence="2">The sequence shown here is derived from an EMBL/GenBank/DDBJ whole genome shotgun (WGS) entry which is preliminary data.</text>
</comment>
<evidence type="ECO:0000313" key="2">
    <source>
        <dbReference type="EMBL" id="KAG9481146.1"/>
    </source>
</evidence>
<proteinExistence type="predicted"/>
<gene>
    <name evidence="2" type="ORF">GDO78_010414</name>
</gene>
<reference evidence="2" key="1">
    <citation type="thesis" date="2020" institute="ProQuest LLC" country="789 East Eisenhower Parkway, Ann Arbor, MI, USA">
        <title>Comparative Genomics and Chromosome Evolution.</title>
        <authorList>
            <person name="Mudd A.B."/>
        </authorList>
    </citation>
    <scope>NUCLEOTIDE SEQUENCE</scope>
    <source>
        <strain evidence="2">HN-11 Male</strain>
        <tissue evidence="2">Kidney and liver</tissue>
    </source>
</reference>
<keyword evidence="3" id="KW-1185">Reference proteome</keyword>
<protein>
    <submittedName>
        <fullName evidence="2">Uncharacterized protein</fullName>
    </submittedName>
</protein>
<sequence>MPNRKIQPDFSISSGNGRKRTHQGTPYSERDSSPPPPSTPFTDSRAHMSQLLIKQPSKNQHHIVVKGELAVSSSTKKLKTRTLPNNTDMIKKYKSTYSL</sequence>
<accession>A0A8J6K6N4</accession>
<evidence type="ECO:0000256" key="1">
    <source>
        <dbReference type="SAM" id="MobiDB-lite"/>
    </source>
</evidence>
<evidence type="ECO:0000313" key="3">
    <source>
        <dbReference type="Proteomes" id="UP000770717"/>
    </source>
</evidence>